<dbReference type="InterPro" id="IPR006037">
    <property type="entry name" value="RCK_C"/>
</dbReference>
<dbReference type="GO" id="GO:0003676">
    <property type="term" value="F:nucleic acid binding"/>
    <property type="evidence" value="ECO:0007669"/>
    <property type="project" value="InterPro"/>
</dbReference>
<dbReference type="Gene3D" id="3.30.420.10">
    <property type="entry name" value="Ribonuclease H-like superfamily/Ribonuclease H"/>
    <property type="match status" value="1"/>
</dbReference>
<dbReference type="SMART" id="SM00479">
    <property type="entry name" value="EXOIII"/>
    <property type="match status" value="1"/>
</dbReference>
<dbReference type="GO" id="GO:0006813">
    <property type="term" value="P:potassium ion transport"/>
    <property type="evidence" value="ECO:0007669"/>
    <property type="project" value="InterPro"/>
</dbReference>
<dbReference type="SUPFAM" id="SSF53098">
    <property type="entry name" value="Ribonuclease H-like"/>
    <property type="match status" value="1"/>
</dbReference>
<dbReference type="SUPFAM" id="SSF52113">
    <property type="entry name" value="BRCT domain"/>
    <property type="match status" value="1"/>
</dbReference>
<gene>
    <name evidence="5" type="ORF">HNR61_006001</name>
</gene>
<keyword evidence="2" id="KW-0378">Hydrolase</keyword>
<dbReference type="EMBL" id="JACJIA010000008">
    <property type="protein sequence ID" value="MBA8954347.1"/>
    <property type="molecule type" value="Genomic_DNA"/>
</dbReference>
<dbReference type="PANTHER" id="PTHR30231">
    <property type="entry name" value="DNA POLYMERASE III SUBUNIT EPSILON"/>
    <property type="match status" value="1"/>
</dbReference>
<keyword evidence="6" id="KW-1185">Reference proteome</keyword>
<dbReference type="AlphaFoldDB" id="A0A7W3LUB1"/>
<keyword evidence="5" id="KW-0548">Nucleotidyltransferase</keyword>
<dbReference type="Pfam" id="PF00929">
    <property type="entry name" value="RNase_T"/>
    <property type="match status" value="1"/>
</dbReference>
<evidence type="ECO:0000256" key="3">
    <source>
        <dbReference type="ARBA" id="ARBA00022839"/>
    </source>
</evidence>
<proteinExistence type="predicted"/>
<dbReference type="InterPro" id="IPR013520">
    <property type="entry name" value="Ribonucl_H"/>
</dbReference>
<sequence>MVDVETTGLRPGRHDRIIEVGIVQVDPSGRITREWGTLVNPGRDLGPQRIHRISARDVRHAPSFPDIAGTVAGLLRGRVLTAHNLRFDQSFLYTEFRRAGVAAPLRDPENGVCTMRWAPRFLPGAPRNLAGCCALAEVPLNGHHDALVDARAAARLLGCYIQRAQGDVPWAGLLATAERTLWPDLPVSEAPPVRRGVATQRDTHFLARVLDTLPRVPEPRGADTYLGLLDRVLLDHDISPTAADALVAFAAGVGLSWSDLHRLHLDYLAALARAALADGEPTEARRTELVHVTRLLDLPLDAADQALRRARDTAVPPLARFRLEPGDLVAFTGEADEQRHVWEGRVRAMGYVPHPRVTRRVKLLVAADPDTMSQKARRARIYGVPIVTPGTFLRLAGQ</sequence>
<dbReference type="GO" id="GO:0005829">
    <property type="term" value="C:cytosol"/>
    <property type="evidence" value="ECO:0007669"/>
    <property type="project" value="TreeGrafter"/>
</dbReference>
<evidence type="ECO:0000256" key="1">
    <source>
        <dbReference type="ARBA" id="ARBA00022722"/>
    </source>
</evidence>
<dbReference type="GO" id="GO:0003887">
    <property type="term" value="F:DNA-directed DNA polymerase activity"/>
    <property type="evidence" value="ECO:0007669"/>
    <property type="project" value="UniProtKB-EC"/>
</dbReference>
<keyword evidence="5" id="KW-0808">Transferase</keyword>
<dbReference type="CDD" id="cd06127">
    <property type="entry name" value="DEDDh"/>
    <property type="match status" value="1"/>
</dbReference>
<dbReference type="GO" id="GO:0008408">
    <property type="term" value="F:3'-5' exonuclease activity"/>
    <property type="evidence" value="ECO:0007669"/>
    <property type="project" value="TreeGrafter"/>
</dbReference>
<dbReference type="Proteomes" id="UP000572680">
    <property type="component" value="Unassembled WGS sequence"/>
</dbReference>
<dbReference type="Gene3D" id="3.40.50.10190">
    <property type="entry name" value="BRCT domain"/>
    <property type="match status" value="1"/>
</dbReference>
<evidence type="ECO:0000256" key="2">
    <source>
        <dbReference type="ARBA" id="ARBA00022801"/>
    </source>
</evidence>
<evidence type="ECO:0000313" key="6">
    <source>
        <dbReference type="Proteomes" id="UP000572680"/>
    </source>
</evidence>
<dbReference type="GO" id="GO:0008324">
    <property type="term" value="F:monoatomic cation transmembrane transporter activity"/>
    <property type="evidence" value="ECO:0007669"/>
    <property type="project" value="InterPro"/>
</dbReference>
<feature type="domain" description="RCK C-terminal" evidence="4">
    <location>
        <begin position="258"/>
        <end position="347"/>
    </location>
</feature>
<dbReference type="FunFam" id="3.30.420.10:FF:000045">
    <property type="entry name" value="3'-5' exonuclease DinG"/>
    <property type="match status" value="1"/>
</dbReference>
<accession>A0A7W3LUB1</accession>
<dbReference type="PROSITE" id="PS51202">
    <property type="entry name" value="RCK_C"/>
    <property type="match status" value="1"/>
</dbReference>
<dbReference type="InterPro" id="IPR036420">
    <property type="entry name" value="BRCT_dom_sf"/>
</dbReference>
<dbReference type="RefSeq" id="WP_182846431.1">
    <property type="nucleotide sequence ID" value="NZ_BAAALP010000023.1"/>
</dbReference>
<dbReference type="InterPro" id="IPR036397">
    <property type="entry name" value="RNaseH_sf"/>
</dbReference>
<name>A0A7W3LUB1_ACTNM</name>
<dbReference type="CDD" id="cd00027">
    <property type="entry name" value="BRCT"/>
    <property type="match status" value="1"/>
</dbReference>
<protein>
    <submittedName>
        <fullName evidence="5">DNA polymerase-3 subunit epsilon</fullName>
        <ecNumber evidence="5">2.7.7.7</ecNumber>
    </submittedName>
</protein>
<dbReference type="EC" id="2.7.7.7" evidence="5"/>
<keyword evidence="3" id="KW-0269">Exonuclease</keyword>
<evidence type="ECO:0000259" key="4">
    <source>
        <dbReference type="PROSITE" id="PS51202"/>
    </source>
</evidence>
<organism evidence="5 6">
    <name type="scientific">Actinomadura namibiensis</name>
    <dbReference type="NCBI Taxonomy" id="182080"/>
    <lineage>
        <taxon>Bacteria</taxon>
        <taxon>Bacillati</taxon>
        <taxon>Actinomycetota</taxon>
        <taxon>Actinomycetes</taxon>
        <taxon>Streptosporangiales</taxon>
        <taxon>Thermomonosporaceae</taxon>
        <taxon>Actinomadura</taxon>
    </lineage>
</organism>
<dbReference type="InterPro" id="IPR012337">
    <property type="entry name" value="RNaseH-like_sf"/>
</dbReference>
<dbReference type="PANTHER" id="PTHR30231:SF4">
    <property type="entry name" value="PROTEIN NEN2"/>
    <property type="match status" value="1"/>
</dbReference>
<comment type="caution">
    <text evidence="5">The sequence shown here is derived from an EMBL/GenBank/DDBJ whole genome shotgun (WGS) entry which is preliminary data.</text>
</comment>
<keyword evidence="1" id="KW-0540">Nuclease</keyword>
<evidence type="ECO:0000313" key="5">
    <source>
        <dbReference type="EMBL" id="MBA8954347.1"/>
    </source>
</evidence>
<reference evidence="5 6" key="1">
    <citation type="submission" date="2020-08" db="EMBL/GenBank/DDBJ databases">
        <title>Genomic Encyclopedia of Type Strains, Phase IV (KMG-IV): sequencing the most valuable type-strain genomes for metagenomic binning, comparative biology and taxonomic classification.</title>
        <authorList>
            <person name="Goeker M."/>
        </authorList>
    </citation>
    <scope>NUCLEOTIDE SEQUENCE [LARGE SCALE GENOMIC DNA]</scope>
    <source>
        <strain evidence="5 6">DSM 44197</strain>
    </source>
</reference>